<accession>A0A2T2P9W9</accession>
<evidence type="ECO:0000313" key="3">
    <source>
        <dbReference type="Proteomes" id="UP000240883"/>
    </source>
</evidence>
<feature type="compositionally biased region" description="Pro residues" evidence="1">
    <location>
        <begin position="200"/>
        <end position="211"/>
    </location>
</feature>
<feature type="compositionally biased region" description="Pro residues" evidence="1">
    <location>
        <begin position="66"/>
        <end position="79"/>
    </location>
</feature>
<dbReference type="EMBL" id="KZ678128">
    <property type="protein sequence ID" value="PSN74453.1"/>
    <property type="molecule type" value="Genomic_DNA"/>
</dbReference>
<reference evidence="2 3" key="1">
    <citation type="journal article" date="2018" name="Front. Microbiol.">
        <title>Genome-Wide Analysis of Corynespora cassiicola Leaf Fall Disease Putative Effectors.</title>
        <authorList>
            <person name="Lopez D."/>
            <person name="Ribeiro S."/>
            <person name="Label P."/>
            <person name="Fumanal B."/>
            <person name="Venisse J.S."/>
            <person name="Kohler A."/>
            <person name="de Oliveira R.R."/>
            <person name="Labutti K."/>
            <person name="Lipzen A."/>
            <person name="Lail K."/>
            <person name="Bauer D."/>
            <person name="Ohm R.A."/>
            <person name="Barry K.W."/>
            <person name="Spatafora J."/>
            <person name="Grigoriev I.V."/>
            <person name="Martin F.M."/>
            <person name="Pujade-Renaud V."/>
        </authorList>
    </citation>
    <scope>NUCLEOTIDE SEQUENCE [LARGE SCALE GENOMIC DNA]</scope>
    <source>
        <strain evidence="2 3">Philippines</strain>
    </source>
</reference>
<sequence>MSCASMLLSCPRLTAPHSDFCILLPSSQAGRRGACFSSDDKCRRSSLCTSAPTARIISLPTIHHPPSTPPSSPPALPRPTQSPCPIAIHACRASSCVRVGGCATSPRLQFRLYCSALFGISNAATFPFHPESTTLAHRLSTTTTNTTTEHVHDGYLGRCMQPRHSTCPIPPSPGRSHFPFPSISFPNFLILHEAPPGSLPPSFDPRVPPVSPARSSLFCNPPPFNSPKPSHKEGERAEKVRKRGTSCSREQASKRHTR</sequence>
<dbReference type="AlphaFoldDB" id="A0A2T2P9W9"/>
<keyword evidence="3" id="KW-1185">Reference proteome</keyword>
<feature type="region of interest" description="Disordered" evidence="1">
    <location>
        <begin position="200"/>
        <end position="258"/>
    </location>
</feature>
<name>A0A2T2P9W9_CORCC</name>
<evidence type="ECO:0000256" key="1">
    <source>
        <dbReference type="SAM" id="MobiDB-lite"/>
    </source>
</evidence>
<evidence type="ECO:0000313" key="2">
    <source>
        <dbReference type="EMBL" id="PSN74453.1"/>
    </source>
</evidence>
<gene>
    <name evidence="2" type="ORF">BS50DRAFT_16517</name>
</gene>
<protein>
    <submittedName>
        <fullName evidence="2">Uncharacterized protein</fullName>
    </submittedName>
</protein>
<dbReference type="Proteomes" id="UP000240883">
    <property type="component" value="Unassembled WGS sequence"/>
</dbReference>
<proteinExistence type="predicted"/>
<feature type="region of interest" description="Disordered" evidence="1">
    <location>
        <begin position="60"/>
        <end position="79"/>
    </location>
</feature>
<organism evidence="2 3">
    <name type="scientific">Corynespora cassiicola Philippines</name>
    <dbReference type="NCBI Taxonomy" id="1448308"/>
    <lineage>
        <taxon>Eukaryota</taxon>
        <taxon>Fungi</taxon>
        <taxon>Dikarya</taxon>
        <taxon>Ascomycota</taxon>
        <taxon>Pezizomycotina</taxon>
        <taxon>Dothideomycetes</taxon>
        <taxon>Pleosporomycetidae</taxon>
        <taxon>Pleosporales</taxon>
        <taxon>Corynesporascaceae</taxon>
        <taxon>Corynespora</taxon>
    </lineage>
</organism>